<evidence type="ECO:0000256" key="7">
    <source>
        <dbReference type="SAM" id="MobiDB-lite"/>
    </source>
</evidence>
<dbReference type="SUPFAM" id="SSF158694">
    <property type="entry name" value="UraD-Like"/>
    <property type="match status" value="1"/>
</dbReference>
<evidence type="ECO:0000259" key="8">
    <source>
        <dbReference type="Pfam" id="PF09349"/>
    </source>
</evidence>
<dbReference type="Pfam" id="PF09349">
    <property type="entry name" value="OHCU_decarbox"/>
    <property type="match status" value="1"/>
</dbReference>
<evidence type="ECO:0000256" key="3">
    <source>
        <dbReference type="ARBA" id="ARBA00012257"/>
    </source>
</evidence>
<dbReference type="EMBL" id="HBIM01011036">
    <property type="protein sequence ID" value="CAE0411879.1"/>
    <property type="molecule type" value="Transcribed_RNA"/>
</dbReference>
<keyword evidence="6" id="KW-0456">Lyase</keyword>
<dbReference type="Gene3D" id="1.10.3330.10">
    <property type="entry name" value="Oxo-4-hydroxy-4-carboxy-5-ureidoimidazoline decarboxylase"/>
    <property type="match status" value="1"/>
</dbReference>
<feature type="domain" description="Oxo-4-hydroxy-4-carboxy-5-ureidoimidazoline decarboxylase" evidence="8">
    <location>
        <begin position="28"/>
        <end position="166"/>
    </location>
</feature>
<comment type="pathway">
    <text evidence="2">Purine metabolism; urate degradation; (S)-allantoin from urate: step 3/3.</text>
</comment>
<keyword evidence="4" id="KW-0659">Purine metabolism</keyword>
<accession>A0A7S3L7C5</accession>
<dbReference type="GO" id="GO:0019628">
    <property type="term" value="P:urate catabolic process"/>
    <property type="evidence" value="ECO:0007669"/>
    <property type="project" value="TreeGrafter"/>
</dbReference>
<dbReference type="GO" id="GO:0005777">
    <property type="term" value="C:peroxisome"/>
    <property type="evidence" value="ECO:0007669"/>
    <property type="project" value="TreeGrafter"/>
</dbReference>
<evidence type="ECO:0000313" key="9">
    <source>
        <dbReference type="EMBL" id="CAE0411879.1"/>
    </source>
</evidence>
<protein>
    <recommendedName>
        <fullName evidence="3">2-oxo-4-hydroxy-4-carboxy-5-ureidoimidazoline decarboxylase</fullName>
        <ecNumber evidence="3">4.1.1.97</ecNumber>
    </recommendedName>
</protein>
<evidence type="ECO:0000256" key="2">
    <source>
        <dbReference type="ARBA" id="ARBA00004754"/>
    </source>
</evidence>
<evidence type="ECO:0000256" key="6">
    <source>
        <dbReference type="ARBA" id="ARBA00023239"/>
    </source>
</evidence>
<dbReference type="InterPro" id="IPR018020">
    <property type="entry name" value="OHCU_decarboxylase"/>
</dbReference>
<dbReference type="EC" id="4.1.1.97" evidence="3"/>
<evidence type="ECO:0000256" key="1">
    <source>
        <dbReference type="ARBA" id="ARBA00001163"/>
    </source>
</evidence>
<dbReference type="InterPro" id="IPR036778">
    <property type="entry name" value="OHCU_decarboxylase_sf"/>
</dbReference>
<dbReference type="GO" id="GO:0051997">
    <property type="term" value="F:2-oxo-4-hydroxy-4-carboxy-5-ureidoimidazoline decarboxylase activity"/>
    <property type="evidence" value="ECO:0007669"/>
    <property type="project" value="UniProtKB-EC"/>
</dbReference>
<sequence length="182" mass="20623">MICDLKSFNDASEQDARTWFREQVLESNVCDAWIDQILSQRPFDLAEIFLETAETAWRGGLSESQHVVMMNGHPEIGRTEATSGDPNGMEAAEQRGMSDCPPALAAQIDADKAVYRQRFGFIYMIFATGLSADELARALQERLANTREEELETATTEFWRINRKRLMDKLGFMDSVGKEAYI</sequence>
<organism evidence="9">
    <name type="scientific">Amphora coffeiformis</name>
    <dbReference type="NCBI Taxonomy" id="265554"/>
    <lineage>
        <taxon>Eukaryota</taxon>
        <taxon>Sar</taxon>
        <taxon>Stramenopiles</taxon>
        <taxon>Ochrophyta</taxon>
        <taxon>Bacillariophyta</taxon>
        <taxon>Bacillariophyceae</taxon>
        <taxon>Bacillariophycidae</taxon>
        <taxon>Thalassiophysales</taxon>
        <taxon>Catenulaceae</taxon>
        <taxon>Amphora</taxon>
    </lineage>
</organism>
<reference evidence="9" key="1">
    <citation type="submission" date="2021-01" db="EMBL/GenBank/DDBJ databases">
        <authorList>
            <person name="Corre E."/>
            <person name="Pelletier E."/>
            <person name="Niang G."/>
            <person name="Scheremetjew M."/>
            <person name="Finn R."/>
            <person name="Kale V."/>
            <person name="Holt S."/>
            <person name="Cochrane G."/>
            <person name="Meng A."/>
            <person name="Brown T."/>
            <person name="Cohen L."/>
        </authorList>
    </citation>
    <scope>NUCLEOTIDE SEQUENCE</scope>
    <source>
        <strain evidence="9">CCMP127</strain>
    </source>
</reference>
<name>A0A7S3L7C5_9STRA</name>
<keyword evidence="5" id="KW-0210">Decarboxylase</keyword>
<dbReference type="PANTHER" id="PTHR43466">
    <property type="entry name" value="2-OXO-4-HYDROXY-4-CARBOXY-5-UREIDOIMIDAZOLINE DECARBOXYLASE-RELATED"/>
    <property type="match status" value="1"/>
</dbReference>
<dbReference type="AlphaFoldDB" id="A0A7S3L7C5"/>
<proteinExistence type="predicted"/>
<feature type="region of interest" description="Disordered" evidence="7">
    <location>
        <begin position="76"/>
        <end position="95"/>
    </location>
</feature>
<dbReference type="GO" id="GO:0006144">
    <property type="term" value="P:purine nucleobase metabolic process"/>
    <property type="evidence" value="ECO:0007669"/>
    <property type="project" value="UniProtKB-KW"/>
</dbReference>
<comment type="catalytic activity">
    <reaction evidence="1">
        <text>5-hydroxy-2-oxo-4-ureido-2,5-dihydro-1H-imidazole-5-carboxylate + H(+) = (S)-allantoin + CO2</text>
        <dbReference type="Rhea" id="RHEA:26301"/>
        <dbReference type="ChEBI" id="CHEBI:15378"/>
        <dbReference type="ChEBI" id="CHEBI:15678"/>
        <dbReference type="ChEBI" id="CHEBI:16526"/>
        <dbReference type="ChEBI" id="CHEBI:58639"/>
        <dbReference type="EC" id="4.1.1.97"/>
    </reaction>
</comment>
<evidence type="ECO:0000256" key="4">
    <source>
        <dbReference type="ARBA" id="ARBA00022631"/>
    </source>
</evidence>
<evidence type="ECO:0000256" key="5">
    <source>
        <dbReference type="ARBA" id="ARBA00022793"/>
    </source>
</evidence>
<dbReference type="PANTHER" id="PTHR43466:SF1">
    <property type="entry name" value="2-OXO-4-HYDROXY-4-CARBOXY-5-UREIDOIMIDAZOLINE DECARBOXYLASE-RELATED"/>
    <property type="match status" value="1"/>
</dbReference>
<gene>
    <name evidence="9" type="ORF">ACOF00016_LOCUS9164</name>
</gene>